<gene>
    <name evidence="2" type="primary">GANC</name>
</gene>
<organism evidence="2 3">
    <name type="scientific">Papio anubis</name>
    <name type="common">Olive baboon</name>
    <dbReference type="NCBI Taxonomy" id="9555"/>
    <lineage>
        <taxon>Eukaryota</taxon>
        <taxon>Metazoa</taxon>
        <taxon>Chordata</taxon>
        <taxon>Craniata</taxon>
        <taxon>Vertebrata</taxon>
        <taxon>Euteleostomi</taxon>
        <taxon>Mammalia</taxon>
        <taxon>Eutheria</taxon>
        <taxon>Euarchontoglires</taxon>
        <taxon>Primates</taxon>
        <taxon>Haplorrhini</taxon>
        <taxon>Catarrhini</taxon>
        <taxon>Cercopithecidae</taxon>
        <taxon>Cercopithecinae</taxon>
        <taxon>Papio</taxon>
    </lineage>
</organism>
<sequence>MEAAEKEEISVEDEAVDKNIFRDCNKIAFYRRQKQWLSKKSAYQALLDSVTTDEDSTRFQIINEASKVRCRDQSPATLDAFKGKETTVQEEPQDLSTRQHLAQKEAEEPDKQGQITWDISNVAPKTENFEDLLEQTPCSASLQGFTRDSTSNSFSKDAGISPSISVKLPLASSSEPNENEALPNQPPSQQMRHDCHLLASTVSAEMARKRQLIWKLARQSEAHLDRLIVLGEQASTQREVASILHRKSVLAINQLAATVEGMISALQQFGELLDHSLDPGRS</sequence>
<evidence type="ECO:0000313" key="3">
    <source>
        <dbReference type="Proteomes" id="UP000028761"/>
    </source>
</evidence>
<feature type="region of interest" description="Disordered" evidence="1">
    <location>
        <begin position="82"/>
        <end position="117"/>
    </location>
</feature>
<dbReference type="GeneID" id="101007804"/>
<feature type="region of interest" description="Disordered" evidence="1">
    <location>
        <begin position="170"/>
        <end position="191"/>
    </location>
</feature>
<dbReference type="AlphaFoldDB" id="A0A2I3N0H0"/>
<accession>A0A2I3N0H0</accession>
<keyword evidence="3" id="KW-1185">Reference proteome</keyword>
<proteinExistence type="predicted"/>
<dbReference type="GeneTree" id="ENSGT00940000159230"/>
<reference evidence="2" key="2">
    <citation type="submission" date="2025-08" db="UniProtKB">
        <authorList>
            <consortium name="Ensembl"/>
        </authorList>
    </citation>
    <scope>IDENTIFICATION</scope>
</reference>
<protein>
    <submittedName>
        <fullName evidence="2">Glucosidase alpha, neutral C</fullName>
    </submittedName>
</protein>
<dbReference type="Ensembl" id="ENSPANT00000057793.2">
    <property type="protein sequence ID" value="ENSPANP00000041371.1"/>
    <property type="gene ID" value="ENSPANG00000018629.3"/>
</dbReference>
<feature type="compositionally biased region" description="Basic and acidic residues" evidence="1">
    <location>
        <begin position="102"/>
        <end position="111"/>
    </location>
</feature>
<dbReference type="RefSeq" id="XP_021796169.1">
    <property type="nucleotide sequence ID" value="XM_021940477.2"/>
</dbReference>
<name>A0A2I3N0H0_PAPAN</name>
<evidence type="ECO:0000256" key="1">
    <source>
        <dbReference type="SAM" id="MobiDB-lite"/>
    </source>
</evidence>
<dbReference type="Proteomes" id="UP000028761">
    <property type="component" value="Chromosome 7"/>
</dbReference>
<evidence type="ECO:0000313" key="2">
    <source>
        <dbReference type="Ensembl" id="ENSPANP00000041371.1"/>
    </source>
</evidence>
<dbReference type="ExpressionAtlas" id="A0A2I3N0H0">
    <property type="expression patterns" value="baseline"/>
</dbReference>
<dbReference type="Bgee" id="ENSPANG00000018629">
    <property type="expression patterns" value="Expressed in esophagus and 66 other cell types or tissues"/>
</dbReference>
<reference evidence="2 3" key="1">
    <citation type="submission" date="2012-03" db="EMBL/GenBank/DDBJ databases">
        <title>Whole Genome Assembly of Papio anubis.</title>
        <authorList>
            <person name="Liu Y.L."/>
            <person name="Abraham K.A."/>
            <person name="Akbar H.A."/>
            <person name="Ali S.A."/>
            <person name="Anosike U.A."/>
            <person name="Aqrawi P.A."/>
            <person name="Arias F.A."/>
            <person name="Attaway T.A."/>
            <person name="Awwad R.A."/>
            <person name="Babu C.B."/>
            <person name="Bandaranaike D.B."/>
            <person name="Battles P.B."/>
            <person name="Bell A.B."/>
            <person name="Beltran B.B."/>
            <person name="Berhane-Mersha D.B."/>
            <person name="Bess C.B."/>
            <person name="Bickham C.B."/>
            <person name="Bolden T.B."/>
            <person name="Carter K.C."/>
            <person name="Chau D.C."/>
            <person name="Chavez A.C."/>
            <person name="Clerc-Blankenburg K.C."/>
            <person name="Coyle M.C."/>
            <person name="Dao M.D."/>
            <person name="Davila M.L.D."/>
            <person name="Davy-Carroll L.D."/>
            <person name="Denson S.D."/>
            <person name="Dinh H.D."/>
            <person name="Fernandez S.F."/>
            <person name="Fernando P.F."/>
            <person name="Forbes L.F."/>
            <person name="Francis C.F."/>
            <person name="Francisco L.F."/>
            <person name="Fu Q.F."/>
            <person name="Garcia-Iii R.G."/>
            <person name="Garrett T.G."/>
            <person name="Gross S.G."/>
            <person name="Gubbala S.G."/>
            <person name="Hirani K.H."/>
            <person name="Hogues M.H."/>
            <person name="Hollins B.H."/>
            <person name="Jackson L.J."/>
            <person name="Javaid M.J."/>
            <person name="Jhangiani S.J."/>
            <person name="Johnson A.J."/>
            <person name="Johnson B.J."/>
            <person name="Jones J.J."/>
            <person name="Joshi V.J."/>
            <person name="Kalu J.K."/>
            <person name="Khan N.K."/>
            <person name="Korchina V.K."/>
            <person name="Kovar C.K."/>
            <person name="Lago L.L."/>
            <person name="Lara F.L."/>
            <person name="Le T.-K.L."/>
            <person name="Lee S.L."/>
            <person name="Legall-Iii F.L."/>
            <person name="Lemon S.L."/>
            <person name="Liu J.L."/>
            <person name="Liu Y.-S.L."/>
            <person name="Liyanage D.L."/>
            <person name="Lopez J.L."/>
            <person name="Lorensuhewa L.L."/>
            <person name="Mata R.M."/>
            <person name="Mathew T.M."/>
            <person name="Mercado C.M."/>
            <person name="Mercado I.M."/>
            <person name="Morales K.M."/>
            <person name="Morgan M.M."/>
            <person name="Munidasa M.M."/>
            <person name="Ngo D.N."/>
            <person name="Nguyen L.N."/>
            <person name="Nguyen T.N."/>
            <person name="Nguyen N.N."/>
            <person name="Obregon M.O."/>
            <person name="Okwuonu G.O."/>
            <person name="Ongeri F.O."/>
            <person name="Onwere C.O."/>
            <person name="Osifeso I.O."/>
            <person name="Parra A.P."/>
            <person name="Patil S.P."/>
            <person name="Perez A.P."/>
            <person name="Perez Y.P."/>
            <person name="Pham C.P."/>
            <person name="Pu L.-L.P."/>
            <person name="Puazo M.P."/>
            <person name="Quiroz J.Q."/>
            <person name="Rouhana J.R."/>
            <person name="Ruiz M.R."/>
            <person name="Ruiz S.-J.R."/>
            <person name="Saada N.S."/>
            <person name="Santibanez J.S."/>
            <person name="Scheel M.S."/>
            <person name="Schneider B.S."/>
            <person name="Simmons D.S."/>
            <person name="Sisson I.S."/>
            <person name="Tang L.-Y.T."/>
            <person name="Thornton R.T."/>
            <person name="Tisius J.T."/>
            <person name="Toledanes G.T."/>
            <person name="Trejos Z.T."/>
            <person name="Usmani K.U."/>
            <person name="Varghese R.V."/>
            <person name="Vattathil S.V."/>
            <person name="Vee V.V."/>
            <person name="Walker D.W."/>
            <person name="Weissenberger G.W."/>
            <person name="White C.W."/>
            <person name="Williams A.W."/>
            <person name="Woodworth J.W."/>
            <person name="Wright R.W."/>
            <person name="Zhu Y.Z."/>
            <person name="Han Y.H."/>
            <person name="Newsham I.N."/>
            <person name="Nazareth L.N."/>
            <person name="Worley K.W."/>
            <person name="Muzny D.M."/>
            <person name="Rogers J.R."/>
            <person name="Gibbs R.G."/>
        </authorList>
    </citation>
    <scope>NUCLEOTIDE SEQUENCE [LARGE SCALE GENOMIC DNA]</scope>
</reference>
<dbReference type="CTD" id="2595"/>
<reference evidence="2" key="3">
    <citation type="submission" date="2025-09" db="UniProtKB">
        <authorList>
            <consortium name="Ensembl"/>
        </authorList>
    </citation>
    <scope>IDENTIFICATION</scope>
</reference>